<feature type="compositionally biased region" description="Polar residues" evidence="1">
    <location>
        <begin position="119"/>
        <end position="128"/>
    </location>
</feature>
<dbReference type="EMBL" id="PGCI01000011">
    <property type="protein sequence ID" value="PLW50366.1"/>
    <property type="molecule type" value="Genomic_DNA"/>
</dbReference>
<name>A0A2N5VKA3_9BASI</name>
<proteinExistence type="predicted"/>
<sequence length="128" mass="14469">MSTSSKPQKVTLDDREFPLRGPEPLEADRERQFKFRVSAPLSQSDAVDSAIRRPSTLPPRYQARADSTRQKQVHLAVLRHRSNTPPAPVGEIGKVSRNESRSESRPAVSSSRTFKPRLQQDTGYRSKE</sequence>
<dbReference type="AlphaFoldDB" id="A0A2N5VKA3"/>
<organism evidence="2 3">
    <name type="scientific">Puccinia coronata f. sp. avenae</name>
    <dbReference type="NCBI Taxonomy" id="200324"/>
    <lineage>
        <taxon>Eukaryota</taxon>
        <taxon>Fungi</taxon>
        <taxon>Dikarya</taxon>
        <taxon>Basidiomycota</taxon>
        <taxon>Pucciniomycotina</taxon>
        <taxon>Pucciniomycetes</taxon>
        <taxon>Pucciniales</taxon>
        <taxon>Pucciniaceae</taxon>
        <taxon>Puccinia</taxon>
    </lineage>
</organism>
<evidence type="ECO:0000256" key="1">
    <source>
        <dbReference type="SAM" id="MobiDB-lite"/>
    </source>
</evidence>
<reference evidence="2 3" key="1">
    <citation type="submission" date="2017-11" db="EMBL/GenBank/DDBJ databases">
        <title>De novo assembly and phasing of dikaryotic genomes from two isolates of Puccinia coronata f. sp. avenae, the causal agent of oat crown rust.</title>
        <authorList>
            <person name="Miller M.E."/>
            <person name="Zhang Y."/>
            <person name="Omidvar V."/>
            <person name="Sperschneider J."/>
            <person name="Schwessinger B."/>
            <person name="Raley C."/>
            <person name="Palmer J.M."/>
            <person name="Garnica D."/>
            <person name="Upadhyaya N."/>
            <person name="Rathjen J."/>
            <person name="Taylor J.M."/>
            <person name="Park R.F."/>
            <person name="Dodds P.N."/>
            <person name="Hirsch C.D."/>
            <person name="Kianian S.F."/>
            <person name="Figueroa M."/>
        </authorList>
    </citation>
    <scope>NUCLEOTIDE SEQUENCE [LARGE SCALE GENOMIC DNA]</scope>
    <source>
        <strain evidence="2">12SD80</strain>
    </source>
</reference>
<dbReference type="Proteomes" id="UP000235392">
    <property type="component" value="Unassembled WGS sequence"/>
</dbReference>
<feature type="region of interest" description="Disordered" evidence="1">
    <location>
        <begin position="1"/>
        <end position="128"/>
    </location>
</feature>
<evidence type="ECO:0000313" key="3">
    <source>
        <dbReference type="Proteomes" id="UP000235392"/>
    </source>
</evidence>
<evidence type="ECO:0000313" key="2">
    <source>
        <dbReference type="EMBL" id="PLW50366.1"/>
    </source>
</evidence>
<feature type="compositionally biased region" description="Basic and acidic residues" evidence="1">
    <location>
        <begin position="94"/>
        <end position="104"/>
    </location>
</feature>
<gene>
    <name evidence="2" type="ORF">PCASD_01678</name>
</gene>
<comment type="caution">
    <text evidence="2">The sequence shown here is derived from an EMBL/GenBank/DDBJ whole genome shotgun (WGS) entry which is preliminary data.</text>
</comment>
<protein>
    <submittedName>
        <fullName evidence="2">Uncharacterized protein</fullName>
    </submittedName>
</protein>
<accession>A0A2N5VKA3</accession>